<evidence type="ECO:0000256" key="5">
    <source>
        <dbReference type="ARBA" id="ARBA00022448"/>
    </source>
</evidence>
<proteinExistence type="inferred from homology"/>
<name>A0A1B6IER0_9HEMI</name>
<dbReference type="SMART" id="SM00913">
    <property type="entry name" value="IBN_N"/>
    <property type="match status" value="1"/>
</dbReference>
<keyword evidence="5" id="KW-0813">Transport</keyword>
<dbReference type="InterPro" id="IPR013713">
    <property type="entry name" value="XPO2_central"/>
</dbReference>
<evidence type="ECO:0000256" key="6">
    <source>
        <dbReference type="ARBA" id="ARBA00022490"/>
    </source>
</evidence>
<comment type="subcellular location">
    <subcellularLocation>
        <location evidence="2">Cytoplasm</location>
    </subcellularLocation>
    <subcellularLocation>
        <location evidence="1">Nucleus</location>
    </subcellularLocation>
</comment>
<keyword evidence="6" id="KW-0963">Cytoplasm</keyword>
<evidence type="ECO:0000313" key="11">
    <source>
        <dbReference type="EMBL" id="JAS85380.1"/>
    </source>
</evidence>
<evidence type="ECO:0000256" key="4">
    <source>
        <dbReference type="ARBA" id="ARBA00018945"/>
    </source>
</evidence>
<dbReference type="GO" id="GO:0031267">
    <property type="term" value="F:small GTPase binding"/>
    <property type="evidence" value="ECO:0007669"/>
    <property type="project" value="InterPro"/>
</dbReference>
<dbReference type="SUPFAM" id="SSF48371">
    <property type="entry name" value="ARM repeat"/>
    <property type="match status" value="1"/>
</dbReference>
<evidence type="ECO:0000256" key="2">
    <source>
        <dbReference type="ARBA" id="ARBA00004496"/>
    </source>
</evidence>
<keyword evidence="7" id="KW-0653">Protein transport</keyword>
<evidence type="ECO:0000256" key="3">
    <source>
        <dbReference type="ARBA" id="ARBA00008669"/>
    </source>
</evidence>
<comment type="similarity">
    <text evidence="3">Belongs to the XPO2/CSE1 family.</text>
</comment>
<dbReference type="GO" id="GO:0006606">
    <property type="term" value="P:protein import into nucleus"/>
    <property type="evidence" value="ECO:0007669"/>
    <property type="project" value="TreeGrafter"/>
</dbReference>
<dbReference type="GO" id="GO:0006611">
    <property type="term" value="P:protein export from nucleus"/>
    <property type="evidence" value="ECO:0007669"/>
    <property type="project" value="TreeGrafter"/>
</dbReference>
<evidence type="ECO:0000256" key="9">
    <source>
        <dbReference type="ARBA" id="ARBA00030693"/>
    </source>
</evidence>
<dbReference type="GO" id="GO:0005635">
    <property type="term" value="C:nuclear envelope"/>
    <property type="evidence" value="ECO:0007669"/>
    <property type="project" value="TreeGrafter"/>
</dbReference>
<dbReference type="GO" id="GO:0005049">
    <property type="term" value="F:nuclear export signal receptor activity"/>
    <property type="evidence" value="ECO:0007669"/>
    <property type="project" value="TreeGrafter"/>
</dbReference>
<dbReference type="Pfam" id="PF03378">
    <property type="entry name" value="CAS_CSE1"/>
    <property type="match status" value="1"/>
</dbReference>
<dbReference type="EMBL" id="GECU01022326">
    <property type="protein sequence ID" value="JAS85380.1"/>
    <property type="molecule type" value="Transcribed_RNA"/>
</dbReference>
<feature type="domain" description="Importin N-terminal" evidence="10">
    <location>
        <begin position="29"/>
        <end position="103"/>
    </location>
</feature>
<dbReference type="InterPro" id="IPR011989">
    <property type="entry name" value="ARM-like"/>
</dbReference>
<organism evidence="11">
    <name type="scientific">Homalodisca liturata</name>
    <dbReference type="NCBI Taxonomy" id="320908"/>
    <lineage>
        <taxon>Eukaryota</taxon>
        <taxon>Metazoa</taxon>
        <taxon>Ecdysozoa</taxon>
        <taxon>Arthropoda</taxon>
        <taxon>Hexapoda</taxon>
        <taxon>Insecta</taxon>
        <taxon>Pterygota</taxon>
        <taxon>Neoptera</taxon>
        <taxon>Paraneoptera</taxon>
        <taxon>Hemiptera</taxon>
        <taxon>Auchenorrhyncha</taxon>
        <taxon>Membracoidea</taxon>
        <taxon>Cicadellidae</taxon>
        <taxon>Cicadellinae</taxon>
        <taxon>Proconiini</taxon>
        <taxon>Homalodisca</taxon>
    </lineage>
</organism>
<dbReference type="PANTHER" id="PTHR10997">
    <property type="entry name" value="IMPORTIN-7, 8, 11"/>
    <property type="match status" value="1"/>
</dbReference>
<dbReference type="AlphaFoldDB" id="A0A1B6IER0"/>
<gene>
    <name evidence="11" type="ORF">g.11755</name>
</gene>
<dbReference type="Pfam" id="PF03810">
    <property type="entry name" value="IBN_N"/>
    <property type="match status" value="1"/>
</dbReference>
<dbReference type="FunFam" id="1.25.10.10:FF:000057">
    <property type="entry name" value="Exportin-2 isoform 1"/>
    <property type="match status" value="1"/>
</dbReference>
<evidence type="ECO:0000259" key="10">
    <source>
        <dbReference type="PROSITE" id="PS50166"/>
    </source>
</evidence>
<dbReference type="Pfam" id="PF08506">
    <property type="entry name" value="Cse1"/>
    <property type="match status" value="1"/>
</dbReference>
<sequence length="969" mass="109968">MELSDENLITLSRYLQQTLSPDNNVRRPAEKFLESVEGNKNYPLLLLHLVGKGEVDITIRIAGAVAFKNYVKRNWKVNEDINDRIHQDDREAVKQVIVNMMLVSPEAIQKQLSDAIPIIGKSDFPEKWPNLISDMVEKFASEDFHIINGVLHTAHSLFKRYRFEFKSQALWTEIKFVLDKFAKPLTDLFVATVEFTKTHAKTDAEFKITYSSLLLITKIYYSLSFQDLPEFLEDNMTVWMDHLHFLLTTEVACLKTDEDEEAGLLEQIKSQICDNVALYAQKYDEEFTQYLPTFVTDVWSLLISTGKQPKYDALVSNALQFLATVADRNHHRHLFEDPTVLSNICEKVVIPNMEFRSSDEELFEDNPEEYIRRDIEGSDVDTRRRAACDLVKVLSRFFEEKMMTIFGQYVQAMLQQYSADAASWKAKDAALYLVTSLASRGQTQKHGITQTSSLVSLPDFCAQHIMPELQKPDVNAVPVLKADAIKYVMIFRSLLPREVVVGSLPLLVRHLQANSVVVHTYAACAIDKILLIKENDKAIVSSEDLSPLAAELLTGLFSRLDQPGSEENEYVMKTIMRSFSTLQERVVPFLGELLPKLTDKLGIIARNPSKPHFNHFLFETLVLSIRIVCKTNVGAVASFEEALFPLFQNILQQDVQEFVPYVFQILSLLLELHGPGQIPEPYLALYPCLLAPVLWERTGNVHPLVRLLRAYIHKCAPPQMQSVLKVSGLLGVFQKMIASRANDHEGFYLMQSLIEHCPNELLSQYMKDVFVLLFQRLSSSKTTKYIKGLLVFFFFYTINYGASNLIQLVDSIQVQMFGMVIERLMIPDIQKISGSVERKITAVGLTKLLCEAPELIDGPYSSFWTPLLKVLIGLFELPEDETTYQDDHFIEVDETPGYEVAYSQLAFASKTDYDPLQGVGDPRLHLAQSLSKLSVACPGRLNPLLQNGLGDADRSHLQTYLNAANVTLS</sequence>
<dbReference type="GO" id="GO:0005829">
    <property type="term" value="C:cytosol"/>
    <property type="evidence" value="ECO:0007669"/>
    <property type="project" value="TreeGrafter"/>
</dbReference>
<protein>
    <recommendedName>
        <fullName evidence="4">Exportin-2</fullName>
    </recommendedName>
    <alternativeName>
        <fullName evidence="9">Importin-alpha re-exporter</fullName>
    </alternativeName>
</protein>
<dbReference type="Gene3D" id="1.25.10.10">
    <property type="entry name" value="Leucine-rich Repeat Variant"/>
    <property type="match status" value="1"/>
</dbReference>
<evidence type="ECO:0000256" key="8">
    <source>
        <dbReference type="ARBA" id="ARBA00023242"/>
    </source>
</evidence>
<keyword evidence="8" id="KW-0539">Nucleus</keyword>
<dbReference type="PROSITE" id="PS50166">
    <property type="entry name" value="IMPORTIN_B_NT"/>
    <property type="match status" value="1"/>
</dbReference>
<dbReference type="PANTHER" id="PTHR10997:SF8">
    <property type="entry name" value="EXPORTIN-2"/>
    <property type="match status" value="1"/>
</dbReference>
<reference evidence="11" key="1">
    <citation type="submission" date="2015-11" db="EMBL/GenBank/DDBJ databases">
        <title>De novo transcriptome assembly of four potential Pierce s Disease insect vectors from Arizona vineyards.</title>
        <authorList>
            <person name="Tassone E.E."/>
        </authorList>
    </citation>
    <scope>NUCLEOTIDE SEQUENCE</scope>
</reference>
<evidence type="ECO:0000256" key="1">
    <source>
        <dbReference type="ARBA" id="ARBA00004123"/>
    </source>
</evidence>
<dbReference type="InterPro" id="IPR001494">
    <property type="entry name" value="Importin-beta_N"/>
</dbReference>
<dbReference type="InterPro" id="IPR005043">
    <property type="entry name" value="XPO2_C"/>
</dbReference>
<dbReference type="InterPro" id="IPR016024">
    <property type="entry name" value="ARM-type_fold"/>
</dbReference>
<accession>A0A1B6IER0</accession>
<evidence type="ECO:0000256" key="7">
    <source>
        <dbReference type="ARBA" id="ARBA00022927"/>
    </source>
</evidence>